<evidence type="ECO:0000313" key="8">
    <source>
        <dbReference type="EMBL" id="MEX1663279.1"/>
    </source>
</evidence>
<keyword evidence="9" id="KW-1185">Reference proteome</keyword>
<sequence>MTVPDWFSLGAVNTFLAIAGPALATCLLLGVGGAILQTTTQVREAALGFVPKVIGLLVLVALGGGMMLRFAENYTTHVFQSIPEIVHAHASR</sequence>
<dbReference type="Proteomes" id="UP001557465">
    <property type="component" value="Unassembled WGS sequence"/>
</dbReference>
<evidence type="ECO:0000313" key="9">
    <source>
        <dbReference type="Proteomes" id="UP001557465"/>
    </source>
</evidence>
<dbReference type="InterPro" id="IPR002191">
    <property type="entry name" value="Bac_export_3"/>
</dbReference>
<dbReference type="RefSeq" id="WP_295529779.1">
    <property type="nucleotide sequence ID" value="NZ_JBFRYC010000014.1"/>
</dbReference>
<evidence type="ECO:0000256" key="7">
    <source>
        <dbReference type="SAM" id="Phobius"/>
    </source>
</evidence>
<keyword evidence="5 7" id="KW-1133">Transmembrane helix</keyword>
<organism evidence="8 9">
    <name type="scientific">Thioclava arctica</name>
    <dbReference type="NCBI Taxonomy" id="3238301"/>
    <lineage>
        <taxon>Bacteria</taxon>
        <taxon>Pseudomonadati</taxon>
        <taxon>Pseudomonadota</taxon>
        <taxon>Alphaproteobacteria</taxon>
        <taxon>Rhodobacterales</taxon>
        <taxon>Paracoccaceae</taxon>
        <taxon>Thioclava</taxon>
    </lineage>
</organism>
<evidence type="ECO:0000256" key="4">
    <source>
        <dbReference type="ARBA" id="ARBA00022692"/>
    </source>
</evidence>
<comment type="subcellular location">
    <subcellularLocation>
        <location evidence="1">Cell membrane</location>
        <topology evidence="1">Multi-pass membrane protein</topology>
    </subcellularLocation>
</comment>
<comment type="caution">
    <text evidence="8">The sequence shown here is derived from an EMBL/GenBank/DDBJ whole genome shotgun (WGS) entry which is preliminary data.</text>
</comment>
<feature type="transmembrane region" description="Helical" evidence="7">
    <location>
        <begin position="15"/>
        <end position="37"/>
    </location>
</feature>
<dbReference type="PRINTS" id="PR00952">
    <property type="entry name" value="TYPE3IMQPROT"/>
</dbReference>
<dbReference type="PANTHER" id="PTHR34040:SF2">
    <property type="entry name" value="FLAGELLAR BIOSYNTHETIC PROTEIN FLIQ"/>
    <property type="match status" value="1"/>
</dbReference>
<keyword evidence="8" id="KW-0282">Flagellum</keyword>
<comment type="similarity">
    <text evidence="2">Belongs to the FliQ/MopD/SpaQ family.</text>
</comment>
<reference evidence="8 9" key="1">
    <citation type="journal article" date="2011" name="Int. J. Syst. Evol. Microbiol.">
        <title>Zhongshania antarctica gen. nov., sp. nov. and Zhongshania guokunii sp. nov., gammaproteobacteria respectively isolated from coastal attached (fast) ice and surface seawater of the Antarctic.</title>
        <authorList>
            <person name="Li H.J."/>
            <person name="Zhang X.Y."/>
            <person name="Chen C.X."/>
            <person name="Zhang Y.J."/>
            <person name="Gao Z.M."/>
            <person name="Yu Y."/>
            <person name="Chen X.L."/>
            <person name="Chen B."/>
            <person name="Zhang Y.Z."/>
        </authorList>
    </citation>
    <scope>NUCLEOTIDE SEQUENCE [LARGE SCALE GENOMIC DNA]</scope>
    <source>
        <strain evidence="8 9">15-R06ZXC-3</strain>
    </source>
</reference>
<accession>A0ABV3TR82</accession>
<protein>
    <submittedName>
        <fullName evidence="8">Flagellar biosynthetic protein FliQ</fullName>
    </submittedName>
</protein>
<keyword evidence="4 7" id="KW-0812">Transmembrane</keyword>
<dbReference type="PANTHER" id="PTHR34040">
    <property type="entry name" value="FLAGELLAR BIOSYNTHETIC PROTEIN FLIQ"/>
    <property type="match status" value="1"/>
</dbReference>
<evidence type="ECO:0000256" key="1">
    <source>
        <dbReference type="ARBA" id="ARBA00004651"/>
    </source>
</evidence>
<dbReference type="Pfam" id="PF01313">
    <property type="entry name" value="Bac_export_3"/>
    <property type="match status" value="1"/>
</dbReference>
<feature type="transmembrane region" description="Helical" evidence="7">
    <location>
        <begin position="49"/>
        <end position="71"/>
    </location>
</feature>
<keyword evidence="6 7" id="KW-0472">Membrane</keyword>
<evidence type="ECO:0000256" key="5">
    <source>
        <dbReference type="ARBA" id="ARBA00022989"/>
    </source>
</evidence>
<evidence type="ECO:0000256" key="3">
    <source>
        <dbReference type="ARBA" id="ARBA00022475"/>
    </source>
</evidence>
<keyword evidence="8" id="KW-0969">Cilium</keyword>
<keyword evidence="8" id="KW-0966">Cell projection</keyword>
<evidence type="ECO:0000256" key="6">
    <source>
        <dbReference type="ARBA" id="ARBA00023136"/>
    </source>
</evidence>
<name>A0ABV3TR82_9RHOB</name>
<dbReference type="EMBL" id="JBFRYC010000014">
    <property type="protein sequence ID" value="MEX1663279.1"/>
    <property type="molecule type" value="Genomic_DNA"/>
</dbReference>
<evidence type="ECO:0000256" key="2">
    <source>
        <dbReference type="ARBA" id="ARBA00006156"/>
    </source>
</evidence>
<gene>
    <name evidence="8" type="ORF">AB4874_16825</name>
</gene>
<proteinExistence type="inferred from homology"/>
<keyword evidence="3" id="KW-1003">Cell membrane</keyword>